<gene>
    <name evidence="1" type="ORF">NCTC5386_01017</name>
</gene>
<dbReference type="PANTHER" id="PTHR43434:SF25">
    <property type="entry name" value="PHOSPHOGLYCOLATE PHOSPHATASE"/>
    <property type="match status" value="1"/>
</dbReference>
<dbReference type="InterPro" id="IPR023214">
    <property type="entry name" value="HAD_sf"/>
</dbReference>
<dbReference type="Gene3D" id="1.10.150.240">
    <property type="entry name" value="Putative phosphatase, domain 2"/>
    <property type="match status" value="1"/>
</dbReference>
<dbReference type="SUPFAM" id="SSF56784">
    <property type="entry name" value="HAD-like"/>
    <property type="match status" value="1"/>
</dbReference>
<dbReference type="Gene3D" id="3.40.50.1000">
    <property type="entry name" value="HAD superfamily/HAD-like"/>
    <property type="match status" value="1"/>
</dbReference>
<dbReference type="AlphaFoldDB" id="A0A4U9XL79"/>
<dbReference type="InterPro" id="IPR023198">
    <property type="entry name" value="PGP-like_dom2"/>
</dbReference>
<evidence type="ECO:0000313" key="2">
    <source>
        <dbReference type="Proteomes" id="UP000394068"/>
    </source>
</evidence>
<dbReference type="Proteomes" id="UP000394068">
    <property type="component" value="Unassembled WGS sequence"/>
</dbReference>
<dbReference type="InterPro" id="IPR050155">
    <property type="entry name" value="HAD-like_hydrolase_sf"/>
</dbReference>
<name>A0A4U9XL79_9STRE</name>
<dbReference type="GO" id="GO:0006281">
    <property type="term" value="P:DNA repair"/>
    <property type="evidence" value="ECO:0007669"/>
    <property type="project" value="TreeGrafter"/>
</dbReference>
<dbReference type="RefSeq" id="WP_077322650.1">
    <property type="nucleotide sequence ID" value="NZ_CABEHT010000001.1"/>
</dbReference>
<evidence type="ECO:0000313" key="1">
    <source>
        <dbReference type="EMBL" id="VTS13535.1"/>
    </source>
</evidence>
<dbReference type="GO" id="GO:0008967">
    <property type="term" value="F:phosphoglycolate phosphatase activity"/>
    <property type="evidence" value="ECO:0007669"/>
    <property type="project" value="TreeGrafter"/>
</dbReference>
<dbReference type="NCBIfam" id="TIGR01549">
    <property type="entry name" value="HAD-SF-IA-v1"/>
    <property type="match status" value="1"/>
</dbReference>
<dbReference type="GO" id="GO:0005829">
    <property type="term" value="C:cytosol"/>
    <property type="evidence" value="ECO:0007669"/>
    <property type="project" value="TreeGrafter"/>
</dbReference>
<dbReference type="InterPro" id="IPR036412">
    <property type="entry name" value="HAD-like_sf"/>
</dbReference>
<dbReference type="PANTHER" id="PTHR43434">
    <property type="entry name" value="PHOSPHOGLYCOLATE PHOSPHATASE"/>
    <property type="match status" value="1"/>
</dbReference>
<dbReference type="InterPro" id="IPR006439">
    <property type="entry name" value="HAD-SF_hydro_IA"/>
</dbReference>
<reference evidence="1 2" key="1">
    <citation type="submission" date="2019-05" db="EMBL/GenBank/DDBJ databases">
        <authorList>
            <consortium name="Pathogen Informatics"/>
        </authorList>
    </citation>
    <scope>NUCLEOTIDE SEQUENCE [LARGE SCALE GENOMIC DNA]</scope>
    <source>
        <strain evidence="1 2">NCTC5386</strain>
    </source>
</reference>
<dbReference type="InterPro" id="IPR041492">
    <property type="entry name" value="HAD_2"/>
</dbReference>
<protein>
    <submittedName>
        <fullName evidence="1">Haloacid dehalogenase</fullName>
    </submittedName>
</protein>
<dbReference type="Pfam" id="PF13419">
    <property type="entry name" value="HAD_2"/>
    <property type="match status" value="1"/>
</dbReference>
<dbReference type="SFLD" id="SFLDS00003">
    <property type="entry name" value="Haloacid_Dehalogenase"/>
    <property type="match status" value="1"/>
</dbReference>
<dbReference type="EMBL" id="CABEHT010000001">
    <property type="protein sequence ID" value="VTS13535.1"/>
    <property type="molecule type" value="Genomic_DNA"/>
</dbReference>
<proteinExistence type="predicted"/>
<organism evidence="1 2">
    <name type="scientific">Streptococcus pseudoporcinus</name>
    <dbReference type="NCBI Taxonomy" id="361101"/>
    <lineage>
        <taxon>Bacteria</taxon>
        <taxon>Bacillati</taxon>
        <taxon>Bacillota</taxon>
        <taxon>Bacilli</taxon>
        <taxon>Lactobacillales</taxon>
        <taxon>Streptococcaceae</taxon>
        <taxon>Streptococcus</taxon>
    </lineage>
</organism>
<dbReference type="SFLD" id="SFLDG01129">
    <property type="entry name" value="C1.5:_HAD__Beta-PGM__Phosphata"/>
    <property type="match status" value="1"/>
</dbReference>
<sequence length="186" mass="21016">MNYDDYIWDLGGTLLDNYETSTQAFVETLAAYHLPGSHDAVYAKLKESTEAAVSYFAPFESQFLNDYKLNEAEALANPIWRVGAKEILKKIAQDGGRNFLVSHRDNQVLDLLKEAHLEQYFTEIVTANNGFARKPNPESILYLKEKYHIRNALVIGDRPIDCQAGQAANFDSLLVDENKSLLEIVN</sequence>
<accession>A0A4U9XL79</accession>